<dbReference type="OrthoDB" id="6132182at2759"/>
<evidence type="ECO:0000259" key="4">
    <source>
        <dbReference type="PROSITE" id="PS00497"/>
    </source>
</evidence>
<dbReference type="Proteomes" id="UP000030108">
    <property type="component" value="Unassembled WGS sequence"/>
</dbReference>
<dbReference type="GO" id="GO:0046872">
    <property type="term" value="F:metal ion binding"/>
    <property type="evidence" value="ECO:0007669"/>
    <property type="project" value="UniProtKB-KW"/>
</dbReference>
<reference evidence="6" key="1">
    <citation type="journal article" date="2014" name="Genome Announc.">
        <title>Draft genome sequence of the plant-pathogenic soil fungus Rhizoctonia solani anastomosis group 3 strain Rhs1AP.</title>
        <authorList>
            <person name="Cubeta M.A."/>
            <person name="Thomas E."/>
            <person name="Dean R.A."/>
            <person name="Jabaji S."/>
            <person name="Neate S.M."/>
            <person name="Tavantzis S."/>
            <person name="Toda T."/>
            <person name="Vilgalys R."/>
            <person name="Bharathan N."/>
            <person name="Fedorova-Abrams N."/>
            <person name="Pakala S.B."/>
            <person name="Pakala S.M."/>
            <person name="Zafar N."/>
            <person name="Joardar V."/>
            <person name="Losada L."/>
            <person name="Nierman W.C."/>
        </authorList>
    </citation>
    <scope>NUCLEOTIDE SEQUENCE [LARGE SCALE GENOMIC DNA]</scope>
    <source>
        <strain evidence="6">AG-3</strain>
    </source>
</reference>
<dbReference type="PANTHER" id="PTHR11474">
    <property type="entry name" value="TYROSINASE FAMILY MEMBER"/>
    <property type="match status" value="1"/>
</dbReference>
<dbReference type="PROSITE" id="PS00497">
    <property type="entry name" value="TYROSINASE_1"/>
    <property type="match status" value="1"/>
</dbReference>
<feature type="chain" id="PRO_5004986500" evidence="3">
    <location>
        <begin position="26"/>
        <end position="324"/>
    </location>
</feature>
<dbReference type="GO" id="GO:0016491">
    <property type="term" value="F:oxidoreductase activity"/>
    <property type="evidence" value="ECO:0007669"/>
    <property type="project" value="InterPro"/>
</dbReference>
<dbReference type="InterPro" id="IPR002227">
    <property type="entry name" value="Tyrosinase_Cu-bd"/>
</dbReference>
<name>X8J8I4_9AGAM</name>
<dbReference type="InterPro" id="IPR008922">
    <property type="entry name" value="Di-copper_centre_dom_sf"/>
</dbReference>
<evidence type="ECO:0000313" key="5">
    <source>
        <dbReference type="EMBL" id="EUC60300.1"/>
    </source>
</evidence>
<dbReference type="SUPFAM" id="SSF48056">
    <property type="entry name" value="Di-copper centre-containing domain"/>
    <property type="match status" value="1"/>
</dbReference>
<keyword evidence="2" id="KW-0186">Copper</keyword>
<protein>
    <submittedName>
        <fullName evidence="5">Phenol hydroxylase, carboxy-terminal dimerization domain protein</fullName>
    </submittedName>
</protein>
<evidence type="ECO:0000256" key="3">
    <source>
        <dbReference type="SAM" id="SignalP"/>
    </source>
</evidence>
<dbReference type="SUPFAM" id="SSF52833">
    <property type="entry name" value="Thioredoxin-like"/>
    <property type="match status" value="1"/>
</dbReference>
<dbReference type="EMBL" id="JATN01000319">
    <property type="protein sequence ID" value="EUC60300.1"/>
    <property type="molecule type" value="Genomic_DNA"/>
</dbReference>
<feature type="non-terminal residue" evidence="5">
    <location>
        <position position="324"/>
    </location>
</feature>
<dbReference type="Gene3D" id="1.10.1280.10">
    <property type="entry name" value="Di-copper center containing domain from catechol oxidase"/>
    <property type="match status" value="1"/>
</dbReference>
<organism evidence="5 6">
    <name type="scientific">Rhizoctonia solani AG-3 Rhs1AP</name>
    <dbReference type="NCBI Taxonomy" id="1086054"/>
    <lineage>
        <taxon>Eukaryota</taxon>
        <taxon>Fungi</taxon>
        <taxon>Dikarya</taxon>
        <taxon>Basidiomycota</taxon>
        <taxon>Agaricomycotina</taxon>
        <taxon>Agaricomycetes</taxon>
        <taxon>Cantharellales</taxon>
        <taxon>Ceratobasidiaceae</taxon>
        <taxon>Rhizoctonia</taxon>
    </lineage>
</organism>
<dbReference type="InterPro" id="IPR012941">
    <property type="entry name" value="Phe_hydrox_C_dim_dom"/>
</dbReference>
<dbReference type="AlphaFoldDB" id="X8J8I4"/>
<dbReference type="PANTHER" id="PTHR11474:SF126">
    <property type="entry name" value="TYROSINASE-LIKE PROTEIN TYR-1-RELATED"/>
    <property type="match status" value="1"/>
</dbReference>
<evidence type="ECO:0000313" key="6">
    <source>
        <dbReference type="Proteomes" id="UP000030108"/>
    </source>
</evidence>
<dbReference type="InterPro" id="IPR050316">
    <property type="entry name" value="Tyrosinase/Hemocyanin"/>
</dbReference>
<sequence>MPSTTSSTMLVFWLALLSILPTALSAPVTGSTKGVGKCTNPAIRREWRTLSQDQRDSFHSAVKCLQTKPSALNVPESQTLYDDFSYVHYTINVTIHHVSSFFPWHRYFLVLHEAAMAECGYSDPIPYWDWTRDSTVETFKSSEMFDTKKGFGGDDSKTTGPTVCVETTYAGSSFPHQVILRAADSALLTLHLFKSDNMYKIVIYRRCQRHDTKTKLEELGESLNRWILRRPNMFQVYTIMLAEKEDANYTGVPKSLRPYWDTVFIDDVAFSEKDGGGRAYQSFGVGPEGCLALVRPDGHVAALGSLEPVEALQALSCVKVPLAN</sequence>
<proteinExistence type="predicted"/>
<feature type="domain" description="Tyrosinase copper-binding" evidence="4">
    <location>
        <begin position="96"/>
        <end position="113"/>
    </location>
</feature>
<keyword evidence="3" id="KW-0732">Signal</keyword>
<gene>
    <name evidence="5" type="ORF">RSOL_336140</name>
</gene>
<dbReference type="Pfam" id="PF07976">
    <property type="entry name" value="Phe_hydrox_dim"/>
    <property type="match status" value="1"/>
</dbReference>
<comment type="caution">
    <text evidence="5">The sequence shown here is derived from an EMBL/GenBank/DDBJ whole genome shotgun (WGS) entry which is preliminary data.</text>
</comment>
<accession>X8J8I4</accession>
<dbReference type="InterPro" id="IPR036249">
    <property type="entry name" value="Thioredoxin-like_sf"/>
</dbReference>
<evidence type="ECO:0000256" key="1">
    <source>
        <dbReference type="ARBA" id="ARBA00022723"/>
    </source>
</evidence>
<feature type="signal peptide" evidence="3">
    <location>
        <begin position="1"/>
        <end position="25"/>
    </location>
</feature>
<keyword evidence="1" id="KW-0479">Metal-binding</keyword>
<evidence type="ECO:0000256" key="2">
    <source>
        <dbReference type="ARBA" id="ARBA00023008"/>
    </source>
</evidence>